<dbReference type="PANTHER" id="PTHR42874:SF1">
    <property type="entry name" value="URICASE"/>
    <property type="match status" value="1"/>
</dbReference>
<feature type="binding site" evidence="7">
    <location>
        <position position="158"/>
    </location>
    <ligand>
        <name>5-hydroxyisourate</name>
        <dbReference type="ChEBI" id="CHEBI:18072"/>
    </ligand>
</feature>
<dbReference type="NCBIfam" id="TIGR03383">
    <property type="entry name" value="urate_oxi"/>
    <property type="match status" value="1"/>
</dbReference>
<dbReference type="GO" id="GO:0004846">
    <property type="term" value="F:urate oxidase activity"/>
    <property type="evidence" value="ECO:0007669"/>
    <property type="project" value="UniProtKB-EC"/>
</dbReference>
<dbReference type="EMBL" id="CP045929">
    <property type="protein sequence ID" value="QGK70142.1"/>
    <property type="molecule type" value="Genomic_DNA"/>
</dbReference>
<dbReference type="KEGG" id="sace:GIY23_11935"/>
<dbReference type="EC" id="1.7.3.3" evidence="5 8"/>
<keyword evidence="10" id="KW-1185">Reference proteome</keyword>
<feature type="active site" description="Charge relay system" evidence="6">
    <location>
        <position position="12"/>
    </location>
</feature>
<comment type="catalytic activity">
    <reaction evidence="5 8">
        <text>urate + O2 + H2O = 5-hydroxyisourate + H2O2</text>
        <dbReference type="Rhea" id="RHEA:21368"/>
        <dbReference type="ChEBI" id="CHEBI:15377"/>
        <dbReference type="ChEBI" id="CHEBI:15379"/>
        <dbReference type="ChEBI" id="CHEBI:16240"/>
        <dbReference type="ChEBI" id="CHEBI:17775"/>
        <dbReference type="ChEBI" id="CHEBI:18072"/>
        <dbReference type="EC" id="1.7.3.3"/>
    </reaction>
</comment>
<comment type="similarity">
    <text evidence="2 5 8">Belongs to the uricase family.</text>
</comment>
<dbReference type="SUPFAM" id="SSF55620">
    <property type="entry name" value="Tetrahydrobiopterin biosynthesis enzymes-like"/>
    <property type="match status" value="2"/>
</dbReference>
<name>A0A5Q3Q6P5_9PSEU</name>
<evidence type="ECO:0000256" key="8">
    <source>
        <dbReference type="RuleBase" id="RU004455"/>
    </source>
</evidence>
<dbReference type="Gene3D" id="3.10.270.10">
    <property type="entry name" value="Urate Oxidase"/>
    <property type="match status" value="1"/>
</dbReference>
<feature type="binding site" evidence="7">
    <location>
        <position position="244"/>
    </location>
    <ligand>
        <name>O2</name>
        <dbReference type="ChEBI" id="CHEBI:15379"/>
    </ligand>
</feature>
<feature type="binding site" evidence="7">
    <location>
        <position position="58"/>
    </location>
    <ligand>
        <name>urate</name>
        <dbReference type="ChEBI" id="CHEBI:17775"/>
    </ligand>
</feature>
<comment type="pathway">
    <text evidence="1 5">Purine metabolism; urate degradation; (S)-allantoin from urate: step 1/3.</text>
</comment>
<dbReference type="GO" id="GO:0006144">
    <property type="term" value="P:purine nucleobase metabolic process"/>
    <property type="evidence" value="ECO:0007669"/>
    <property type="project" value="UniProtKB-KW"/>
</dbReference>
<organism evidence="9 10">
    <name type="scientific">Allosaccharopolyspora coralli</name>
    <dbReference type="NCBI Taxonomy" id="2665642"/>
    <lineage>
        <taxon>Bacteria</taxon>
        <taxon>Bacillati</taxon>
        <taxon>Actinomycetota</taxon>
        <taxon>Actinomycetes</taxon>
        <taxon>Pseudonocardiales</taxon>
        <taxon>Pseudonocardiaceae</taxon>
        <taxon>Allosaccharopolyspora</taxon>
    </lineage>
</organism>
<dbReference type="InterPro" id="IPR019842">
    <property type="entry name" value="Uricase_CS"/>
</dbReference>
<reference evidence="10" key="1">
    <citation type="submission" date="2019-11" db="EMBL/GenBank/DDBJ databases">
        <title>The complete genome sequence of Saccharopolyspora sp. E2A.</title>
        <authorList>
            <person name="Zhang G."/>
        </authorList>
    </citation>
    <scope>NUCLEOTIDE SEQUENCE [LARGE SCALE GENOMIC DNA]</scope>
    <source>
        <strain evidence="10">E2A</strain>
    </source>
</reference>
<feature type="binding site" evidence="7">
    <location>
        <position position="57"/>
    </location>
    <ligand>
        <name>urate</name>
        <dbReference type="ChEBI" id="CHEBI:17775"/>
    </ligand>
</feature>
<dbReference type="RefSeq" id="WP_154076725.1">
    <property type="nucleotide sequence ID" value="NZ_CP045929.1"/>
</dbReference>
<evidence type="ECO:0000256" key="5">
    <source>
        <dbReference type="PIRNR" id="PIRNR000241"/>
    </source>
</evidence>
<evidence type="ECO:0000256" key="4">
    <source>
        <dbReference type="ARBA" id="ARBA00023002"/>
    </source>
</evidence>
<proteinExistence type="inferred from homology"/>
<feature type="active site" description="Charge relay system" evidence="6">
    <location>
        <position position="246"/>
    </location>
</feature>
<feature type="binding site" evidence="7">
    <location>
        <position position="244"/>
    </location>
    <ligand>
        <name>urate</name>
        <dbReference type="ChEBI" id="CHEBI:17775"/>
    </ligand>
</feature>
<feature type="binding site" evidence="7">
    <location>
        <position position="57"/>
    </location>
    <ligand>
        <name>5-hydroxyisourate</name>
        <dbReference type="ChEBI" id="CHEBI:18072"/>
    </ligand>
</feature>
<accession>A0A5Q3Q6P5</accession>
<evidence type="ECO:0000313" key="9">
    <source>
        <dbReference type="EMBL" id="QGK70142.1"/>
    </source>
</evidence>
<dbReference type="PRINTS" id="PR00093">
    <property type="entry name" value="URICASE"/>
</dbReference>
<dbReference type="UniPathway" id="UPA00394">
    <property type="reaction ID" value="UER00650"/>
</dbReference>
<feature type="binding site" evidence="7">
    <location>
        <position position="158"/>
    </location>
    <ligand>
        <name>urate</name>
        <dbReference type="ChEBI" id="CHEBI:17775"/>
    </ligand>
</feature>
<evidence type="ECO:0000256" key="2">
    <source>
        <dbReference type="ARBA" id="ARBA00009760"/>
    </source>
</evidence>
<dbReference type="PIRSF" id="PIRSF000241">
    <property type="entry name" value="Urate_oxidase"/>
    <property type="match status" value="1"/>
</dbReference>
<feature type="binding site" evidence="7">
    <location>
        <position position="175"/>
    </location>
    <ligand>
        <name>5-hydroxyisourate</name>
        <dbReference type="ChEBI" id="CHEBI:18072"/>
    </ligand>
</feature>
<sequence length="296" mass="33360">MGIVMGPNQYGKAEVRIVSVAKNTERHRIKDLNVSTSLRGDFEQTHLTGDNANVLPTDTQKNTVYAFAKHAPIGEIEDFALRLGHHFVDTQDPVRGARILIDEYAWDRIPVGGTGHDHSFHRTSEEKRTTAVTIDDGKAHVVSGLTDLVVLKSTGSEFWGYPKDEYTTLQETEDRVLATAVTARWRYLRDDLDFGKTFSAVRETLLEAFATTHSYALQQTLYEMGRKVLEEHGDVAEVRLSLPNKHHFTVDLSYCGLDNDNEVFFAADRPYGLIEGMVTRDDVEQAPNAWFSLPEF</sequence>
<dbReference type="Pfam" id="PF01014">
    <property type="entry name" value="Uricase"/>
    <property type="match status" value="2"/>
</dbReference>
<evidence type="ECO:0000256" key="6">
    <source>
        <dbReference type="PIRSR" id="PIRSR000241-1"/>
    </source>
</evidence>
<feature type="binding site" evidence="7">
    <location>
        <position position="218"/>
    </location>
    <ligand>
        <name>urate</name>
        <dbReference type="ChEBI" id="CHEBI:17775"/>
    </ligand>
</feature>
<gene>
    <name evidence="9" type="primary">pucL</name>
    <name evidence="9" type="ORF">GIY23_11935</name>
</gene>
<dbReference type="Proteomes" id="UP000371041">
    <property type="component" value="Chromosome"/>
</dbReference>
<evidence type="ECO:0000313" key="10">
    <source>
        <dbReference type="Proteomes" id="UP000371041"/>
    </source>
</evidence>
<dbReference type="AlphaFoldDB" id="A0A5Q3Q6P5"/>
<feature type="binding site" evidence="7">
    <location>
        <position position="218"/>
    </location>
    <ligand>
        <name>5-hydroxyisourate</name>
        <dbReference type="ChEBI" id="CHEBI:18072"/>
    </ligand>
</feature>
<dbReference type="GO" id="GO:0019628">
    <property type="term" value="P:urate catabolic process"/>
    <property type="evidence" value="ECO:0007669"/>
    <property type="project" value="UniProtKB-UniPathway"/>
</dbReference>
<feature type="binding site" evidence="7">
    <location>
        <position position="57"/>
    </location>
    <ligand>
        <name>O2</name>
        <dbReference type="ChEBI" id="CHEBI:15379"/>
    </ligand>
</feature>
<dbReference type="InterPro" id="IPR002042">
    <property type="entry name" value="Uricase"/>
</dbReference>
<keyword evidence="4 5" id="KW-0560">Oxidoreductase</keyword>
<evidence type="ECO:0000256" key="7">
    <source>
        <dbReference type="PIRSR" id="PIRSR000241-2"/>
    </source>
</evidence>
<keyword evidence="3 5" id="KW-0659">Purine metabolism</keyword>
<comment type="function">
    <text evidence="5 8">Catalyzes the oxidation of uric acid to 5-hydroxyisourate, which is further processed to form (S)-allantoin.</text>
</comment>
<evidence type="ECO:0000256" key="1">
    <source>
        <dbReference type="ARBA" id="ARBA00004831"/>
    </source>
</evidence>
<feature type="active site" description="Charge relay system" evidence="6">
    <location>
        <position position="57"/>
    </location>
</feature>
<feature type="binding site" evidence="7">
    <location>
        <position position="244"/>
    </location>
    <ligand>
        <name>5-hydroxyisourate</name>
        <dbReference type="ChEBI" id="CHEBI:18072"/>
    </ligand>
</feature>
<evidence type="ECO:0000256" key="3">
    <source>
        <dbReference type="ARBA" id="ARBA00022631"/>
    </source>
</evidence>
<dbReference type="PROSITE" id="PS00366">
    <property type="entry name" value="URICASE"/>
    <property type="match status" value="1"/>
</dbReference>
<feature type="binding site" evidence="7">
    <location>
        <position position="175"/>
    </location>
    <ligand>
        <name>urate</name>
        <dbReference type="ChEBI" id="CHEBI:17775"/>
    </ligand>
</feature>
<protein>
    <recommendedName>
        <fullName evidence="5 8">Uricase</fullName>
        <ecNumber evidence="5 8">1.7.3.3</ecNumber>
    </recommendedName>
    <alternativeName>
        <fullName evidence="5">Urate oxidase</fullName>
    </alternativeName>
</protein>
<dbReference type="PANTHER" id="PTHR42874">
    <property type="entry name" value="URICASE"/>
    <property type="match status" value="1"/>
</dbReference>